<dbReference type="Gene3D" id="2.80.10.50">
    <property type="match status" value="1"/>
</dbReference>
<evidence type="ECO:0000256" key="5">
    <source>
        <dbReference type="ARBA" id="ARBA00023277"/>
    </source>
</evidence>
<dbReference type="PROSITE" id="PS52008">
    <property type="entry name" value="GH81"/>
    <property type="match status" value="1"/>
</dbReference>
<dbReference type="InterPro" id="IPR040720">
    <property type="entry name" value="GH81_C"/>
</dbReference>
<dbReference type="SUPFAM" id="SSF50405">
    <property type="entry name" value="Actin-crosslinking proteins"/>
    <property type="match status" value="1"/>
</dbReference>
<keyword evidence="6" id="KW-0326">Glycosidase</keyword>
<keyword evidence="5" id="KW-0119">Carbohydrate metabolism</keyword>
<feature type="chain" id="PRO_5040126580" description="glucan endo-1,3-beta-D-glucosidase" evidence="9">
    <location>
        <begin position="24"/>
        <end position="842"/>
    </location>
</feature>
<reference evidence="12" key="2">
    <citation type="submission" date="2021-10" db="EMBL/GenBank/DDBJ databases">
        <title>Phylogenomics reveals ancestral predisposition of the termite-cultivated fungus Termitomyces towards a domesticated lifestyle.</title>
        <authorList>
            <person name="Auxier B."/>
            <person name="Grum-Grzhimaylo A."/>
            <person name="Cardenas M.E."/>
            <person name="Lodge J.D."/>
            <person name="Laessoe T."/>
            <person name="Pedersen O."/>
            <person name="Smith M.E."/>
            <person name="Kuyper T.W."/>
            <person name="Franco-Molano E.A."/>
            <person name="Baroni T.J."/>
            <person name="Aanen D.K."/>
        </authorList>
    </citation>
    <scope>NUCLEOTIDE SEQUENCE</scope>
    <source>
        <strain evidence="12">AP01</strain>
        <tissue evidence="12">Mycelium</tissue>
    </source>
</reference>
<evidence type="ECO:0000259" key="10">
    <source>
        <dbReference type="Pfam" id="PF03639"/>
    </source>
</evidence>
<gene>
    <name evidence="12" type="ORF">DXG03_004703</name>
</gene>
<evidence type="ECO:0000313" key="13">
    <source>
        <dbReference type="Proteomes" id="UP000775547"/>
    </source>
</evidence>
<keyword evidence="8" id="KW-0624">Polysaccharide degradation</keyword>
<dbReference type="InterPro" id="IPR040451">
    <property type="entry name" value="GH81_N"/>
</dbReference>
<protein>
    <recommendedName>
        <fullName evidence="3">glucan endo-1,3-beta-D-glucosidase</fullName>
        <ecNumber evidence="3">3.2.1.39</ecNumber>
    </recommendedName>
</protein>
<dbReference type="InterPro" id="IPR005200">
    <property type="entry name" value="Endo-beta-glucanase"/>
</dbReference>
<evidence type="ECO:0000256" key="9">
    <source>
        <dbReference type="SAM" id="SignalP"/>
    </source>
</evidence>
<evidence type="ECO:0000256" key="2">
    <source>
        <dbReference type="ARBA" id="ARBA00010730"/>
    </source>
</evidence>
<evidence type="ECO:0000256" key="7">
    <source>
        <dbReference type="ARBA" id="ARBA00023316"/>
    </source>
</evidence>
<dbReference type="GO" id="GO:0042973">
    <property type="term" value="F:glucan endo-1,3-beta-D-glucosidase activity"/>
    <property type="evidence" value="ECO:0007669"/>
    <property type="project" value="UniProtKB-EC"/>
</dbReference>
<evidence type="ECO:0000259" key="11">
    <source>
        <dbReference type="Pfam" id="PF17652"/>
    </source>
</evidence>
<dbReference type="EC" id="3.2.1.39" evidence="3"/>
<comment type="caution">
    <text evidence="12">The sequence shown here is derived from an EMBL/GenBank/DDBJ whole genome shotgun (WGS) entry which is preliminary data.</text>
</comment>
<comment type="catalytic activity">
    <reaction evidence="1">
        <text>Hydrolysis of (1-&gt;3)-beta-D-glucosidic linkages in (1-&gt;3)-beta-D-glucans.</text>
        <dbReference type="EC" id="3.2.1.39"/>
    </reaction>
</comment>
<dbReference type="GO" id="GO:0000272">
    <property type="term" value="P:polysaccharide catabolic process"/>
    <property type="evidence" value="ECO:0007669"/>
    <property type="project" value="UniProtKB-KW"/>
</dbReference>
<keyword evidence="7" id="KW-0961">Cell wall biogenesis/degradation</keyword>
<dbReference type="PANTHER" id="PTHR31983:SF0">
    <property type="entry name" value="GLUCAN ENDO-1,3-BETA-D-GLUCOSIDASE 2"/>
    <property type="match status" value="1"/>
</dbReference>
<evidence type="ECO:0000256" key="4">
    <source>
        <dbReference type="ARBA" id="ARBA00022801"/>
    </source>
</evidence>
<evidence type="ECO:0000256" key="8">
    <source>
        <dbReference type="ARBA" id="ARBA00023326"/>
    </source>
</evidence>
<evidence type="ECO:0000313" key="12">
    <source>
        <dbReference type="EMBL" id="KAG5641577.1"/>
    </source>
</evidence>
<dbReference type="OrthoDB" id="4473401at2759"/>
<sequence length="842" mass="90495">MVWLRTPGLVALSGLLTARSTLGVVFGPIGTDRPAPAGGSIANDQPPNSFFQGSAPPFPTNDWWAGYGAGNGDAVVGGPFPYQSSLTATAIQFGISTQRGFDGTSIHQNPQTDWAAGFVEHDGNIQNHKALSWDSQSVTVQYFTGTSTLTSYLVPGSPYLTFNYANSTPRFTSGQGAITSFAGTALAAGASATVSATKFQVINGAGTYIIYSLNGAISLTATNAGVITAGATFNGVLRLVKLNAPGHQALLDQYSANYPRGVATDYDFNGNVGTLRFTWSVTGNAANLLMLTWPHHRLKLQSPNYPPTTSLSYLTTKGYMYPAIGNVWNLRYDLPTITWNAPRTPDASCRASLIAGLEYEIAHLPAVTAPGDFYFFGGNVGAVSRLALIAEHVGRNDLVTPVVAYLKASFSFFFNSTSAVLPAYETAWGGIINKAGYNSVWVDFGNGYYNDHHFHYGYFLAASAVIAKYDAQWLNTYRSTLNWFLRDIVNPSRNDPYFAVTRCRDWFAGHSWASGIANGAGPRDQESIGEAVNGYYGALLWAEVTGNANIKNYARLLIATEQHAAQVYWHLYPGANGNDRDQPYPEQGLRNLVTIGNVMDYQAGAWLFWGAQKVQIAAIQILPVTPINEYMYDATWAQAVYDYTQGELNDPTFGDEWKSVIYLAYSQSNPAVAAQRSTSLTTWGTGNTFSNQLYYISTRANAANVCTSAPSNPIGNFYIQSTTNNAYVATSSLPNLIASTTDQTQAAQFNFAFAPNAGTIQAISTNQFVTADDSGNFALSAARATASAWEVFIVRQKQGAATGVYSILAASNKQYIGLGAGNSLINNVATEAASTGFRLVAV</sequence>
<accession>A0A9P7G6U9</accession>
<evidence type="ECO:0000256" key="6">
    <source>
        <dbReference type="ARBA" id="ARBA00023295"/>
    </source>
</evidence>
<comment type="similarity">
    <text evidence="2">Belongs to the glycosyl hydrolase 81 family.</text>
</comment>
<feature type="signal peptide" evidence="9">
    <location>
        <begin position="1"/>
        <end position="23"/>
    </location>
</feature>
<evidence type="ECO:0000256" key="3">
    <source>
        <dbReference type="ARBA" id="ARBA00012780"/>
    </source>
</evidence>
<dbReference type="EMBL" id="JABCKV010000287">
    <property type="protein sequence ID" value="KAG5641577.1"/>
    <property type="molecule type" value="Genomic_DNA"/>
</dbReference>
<dbReference type="Pfam" id="PF17652">
    <property type="entry name" value="Glyco_hydro81C"/>
    <property type="match status" value="1"/>
</dbReference>
<evidence type="ECO:0000256" key="1">
    <source>
        <dbReference type="ARBA" id="ARBA00000382"/>
    </source>
</evidence>
<dbReference type="Proteomes" id="UP000775547">
    <property type="component" value="Unassembled WGS sequence"/>
</dbReference>
<feature type="domain" description="Glycosyl hydrolase family 81 N-terminal" evidence="10">
    <location>
        <begin position="51"/>
        <end position="336"/>
    </location>
</feature>
<organism evidence="12 13">
    <name type="scientific">Asterophora parasitica</name>
    <dbReference type="NCBI Taxonomy" id="117018"/>
    <lineage>
        <taxon>Eukaryota</taxon>
        <taxon>Fungi</taxon>
        <taxon>Dikarya</taxon>
        <taxon>Basidiomycota</taxon>
        <taxon>Agaricomycotina</taxon>
        <taxon>Agaricomycetes</taxon>
        <taxon>Agaricomycetidae</taxon>
        <taxon>Agaricales</taxon>
        <taxon>Tricholomatineae</taxon>
        <taxon>Lyophyllaceae</taxon>
        <taxon>Asterophora</taxon>
    </lineage>
</organism>
<dbReference type="GO" id="GO:0052861">
    <property type="term" value="F:endo-1,3(4)-beta-glucanase activity"/>
    <property type="evidence" value="ECO:0007669"/>
    <property type="project" value="InterPro"/>
</dbReference>
<dbReference type="PANTHER" id="PTHR31983">
    <property type="entry name" value="ENDO-1,3(4)-BETA-GLUCANASE 1"/>
    <property type="match status" value="1"/>
</dbReference>
<name>A0A9P7G6U9_9AGAR</name>
<keyword evidence="13" id="KW-1185">Reference proteome</keyword>
<dbReference type="AlphaFoldDB" id="A0A9P7G6U9"/>
<dbReference type="Gene3D" id="2.70.98.30">
    <property type="entry name" value="Golgi alpha-mannosidase II, domain 4"/>
    <property type="match status" value="1"/>
</dbReference>
<keyword evidence="9" id="KW-0732">Signal</keyword>
<reference evidence="12" key="1">
    <citation type="submission" date="2020-07" db="EMBL/GenBank/DDBJ databases">
        <authorList>
            <person name="Nieuwenhuis M."/>
            <person name="Van De Peppel L.J.J."/>
        </authorList>
    </citation>
    <scope>NUCLEOTIDE SEQUENCE</scope>
    <source>
        <strain evidence="12">AP01</strain>
        <tissue evidence="12">Mycelium</tissue>
    </source>
</reference>
<dbReference type="Pfam" id="PF03639">
    <property type="entry name" value="Glyco_hydro_81"/>
    <property type="match status" value="1"/>
</dbReference>
<proteinExistence type="inferred from homology"/>
<feature type="domain" description="Glycosyl hydrolase family 81 C-terminal" evidence="11">
    <location>
        <begin position="366"/>
        <end position="675"/>
    </location>
</feature>
<dbReference type="InterPro" id="IPR008999">
    <property type="entry name" value="Actin-crosslinking"/>
</dbReference>
<keyword evidence="4" id="KW-0378">Hydrolase</keyword>
<dbReference type="GO" id="GO:0071555">
    <property type="term" value="P:cell wall organization"/>
    <property type="evidence" value="ECO:0007669"/>
    <property type="project" value="UniProtKB-KW"/>
</dbReference>